<evidence type="ECO:0000256" key="6">
    <source>
        <dbReference type="ARBA" id="ARBA00023136"/>
    </source>
</evidence>
<gene>
    <name evidence="9" type="ORF">IAB04_07455</name>
</gene>
<sequence length="215" mass="24036">MREQKSALYTVGEEIFNSVSHGVGALLSVAALTLLIVFAVFRSDGYGLASAIVFGVSLTLLYSMSTVYHIIQNETAKKVLRVFDHCSIFILIAGTYTPYLLMCMRNALGWTMFGLIWGVTVLGIVLNAVNLERFRRFSLVCYICMGWAIVFTIKPIIQNIALPGVVLLITGGVVYTIGVIFYVLKRYRYMHSIWHLFVLGGSVCHYLSVLLYVLK</sequence>
<dbReference type="InterPro" id="IPR004254">
    <property type="entry name" value="AdipoR/HlyIII-related"/>
</dbReference>
<evidence type="ECO:0000256" key="7">
    <source>
        <dbReference type="PIRSR" id="PIRSR604254-1"/>
    </source>
</evidence>
<dbReference type="AlphaFoldDB" id="A0A9D1LWD5"/>
<dbReference type="GO" id="GO:0140911">
    <property type="term" value="F:pore-forming activity"/>
    <property type="evidence" value="ECO:0007669"/>
    <property type="project" value="InterPro"/>
</dbReference>
<keyword evidence="6 8" id="KW-0472">Membrane</keyword>
<accession>A0A9D1LWD5</accession>
<dbReference type="EMBL" id="DVND01000189">
    <property type="protein sequence ID" value="HIU49187.1"/>
    <property type="molecule type" value="Genomic_DNA"/>
</dbReference>
<feature type="transmembrane region" description="Helical" evidence="8">
    <location>
        <begin position="47"/>
        <end position="70"/>
    </location>
</feature>
<evidence type="ECO:0000256" key="8">
    <source>
        <dbReference type="SAM" id="Phobius"/>
    </source>
</evidence>
<dbReference type="PANTHER" id="PTHR20855">
    <property type="entry name" value="ADIPOR/PROGESTIN RECEPTOR-RELATED"/>
    <property type="match status" value="1"/>
</dbReference>
<comment type="similarity">
    <text evidence="2">Belongs to the UPF0073 (Hly-III) family.</text>
</comment>
<feature type="binding site" evidence="7">
    <location>
        <position position="69"/>
    </location>
    <ligand>
        <name>Zn(2+)</name>
        <dbReference type="ChEBI" id="CHEBI:29105"/>
    </ligand>
</feature>
<evidence type="ECO:0000313" key="10">
    <source>
        <dbReference type="Proteomes" id="UP000824111"/>
    </source>
</evidence>
<reference evidence="9" key="2">
    <citation type="journal article" date="2021" name="PeerJ">
        <title>Extensive microbial diversity within the chicken gut microbiome revealed by metagenomics and culture.</title>
        <authorList>
            <person name="Gilroy R."/>
            <person name="Ravi A."/>
            <person name="Getino M."/>
            <person name="Pursley I."/>
            <person name="Horton D.L."/>
            <person name="Alikhan N.F."/>
            <person name="Baker D."/>
            <person name="Gharbi K."/>
            <person name="Hall N."/>
            <person name="Watson M."/>
            <person name="Adriaenssens E.M."/>
            <person name="Foster-Nyarko E."/>
            <person name="Jarju S."/>
            <person name="Secka A."/>
            <person name="Antonio M."/>
            <person name="Oren A."/>
            <person name="Chaudhuri R.R."/>
            <person name="La Ragione R."/>
            <person name="Hildebrand F."/>
            <person name="Pallen M.J."/>
        </authorList>
    </citation>
    <scope>NUCLEOTIDE SEQUENCE</scope>
    <source>
        <strain evidence="9">ChiSjej4B22-9803</strain>
    </source>
</reference>
<keyword evidence="4 8" id="KW-0812">Transmembrane</keyword>
<dbReference type="GO" id="GO:0046872">
    <property type="term" value="F:metal ion binding"/>
    <property type="evidence" value="ECO:0007669"/>
    <property type="project" value="UniProtKB-KW"/>
</dbReference>
<feature type="transmembrane region" description="Helical" evidence="8">
    <location>
        <begin position="82"/>
        <end position="101"/>
    </location>
</feature>
<dbReference type="InterPro" id="IPR005744">
    <property type="entry name" value="Hy-lIII"/>
</dbReference>
<feature type="transmembrane region" description="Helical" evidence="8">
    <location>
        <begin position="21"/>
        <end position="41"/>
    </location>
</feature>
<keyword evidence="3" id="KW-1003">Cell membrane</keyword>
<keyword evidence="7" id="KW-0862">Zinc</keyword>
<keyword evidence="5 8" id="KW-1133">Transmembrane helix</keyword>
<feature type="binding site" evidence="7">
    <location>
        <position position="191"/>
    </location>
    <ligand>
        <name>Zn(2+)</name>
        <dbReference type="ChEBI" id="CHEBI:29105"/>
    </ligand>
</feature>
<feature type="binding site" evidence="7">
    <location>
        <position position="195"/>
    </location>
    <ligand>
        <name>Zn(2+)</name>
        <dbReference type="ChEBI" id="CHEBI:29105"/>
    </ligand>
</feature>
<evidence type="ECO:0000256" key="4">
    <source>
        <dbReference type="ARBA" id="ARBA00022692"/>
    </source>
</evidence>
<feature type="transmembrane region" description="Helical" evidence="8">
    <location>
        <begin position="139"/>
        <end position="157"/>
    </location>
</feature>
<feature type="transmembrane region" description="Helical" evidence="8">
    <location>
        <begin position="196"/>
        <end position="214"/>
    </location>
</feature>
<evidence type="ECO:0000256" key="3">
    <source>
        <dbReference type="ARBA" id="ARBA00022475"/>
    </source>
</evidence>
<keyword evidence="7" id="KW-0479">Metal-binding</keyword>
<evidence type="ECO:0000256" key="2">
    <source>
        <dbReference type="ARBA" id="ARBA00008488"/>
    </source>
</evidence>
<comment type="caution">
    <text evidence="9">The sequence shown here is derived from an EMBL/GenBank/DDBJ whole genome shotgun (WGS) entry which is preliminary data.</text>
</comment>
<name>A0A9D1LWD5_9FIRM</name>
<dbReference type="NCBIfam" id="TIGR01065">
    <property type="entry name" value="hlyIII"/>
    <property type="match status" value="1"/>
</dbReference>
<feature type="transmembrane region" description="Helical" evidence="8">
    <location>
        <begin position="163"/>
        <end position="184"/>
    </location>
</feature>
<feature type="transmembrane region" description="Helical" evidence="8">
    <location>
        <begin position="107"/>
        <end position="127"/>
    </location>
</feature>
<comment type="subcellular location">
    <subcellularLocation>
        <location evidence="1">Cell membrane</location>
        <topology evidence="1">Multi-pass membrane protein</topology>
    </subcellularLocation>
</comment>
<proteinExistence type="inferred from homology"/>
<dbReference type="Proteomes" id="UP000824111">
    <property type="component" value="Unassembled WGS sequence"/>
</dbReference>
<dbReference type="Pfam" id="PF03006">
    <property type="entry name" value="HlyIII"/>
    <property type="match status" value="1"/>
</dbReference>
<reference evidence="9" key="1">
    <citation type="submission" date="2020-10" db="EMBL/GenBank/DDBJ databases">
        <authorList>
            <person name="Gilroy R."/>
        </authorList>
    </citation>
    <scope>NUCLEOTIDE SEQUENCE</scope>
    <source>
        <strain evidence="9">ChiSjej4B22-9803</strain>
    </source>
</reference>
<evidence type="ECO:0000256" key="1">
    <source>
        <dbReference type="ARBA" id="ARBA00004651"/>
    </source>
</evidence>
<organism evidence="9 10">
    <name type="scientific">Candidatus Avimonoglobus intestinipullorum</name>
    <dbReference type="NCBI Taxonomy" id="2840699"/>
    <lineage>
        <taxon>Bacteria</taxon>
        <taxon>Bacillati</taxon>
        <taxon>Bacillota</taxon>
        <taxon>Clostridia</taxon>
        <taxon>Eubacteriales</taxon>
        <taxon>Candidatus Avimonoglobus</taxon>
    </lineage>
</organism>
<dbReference type="GO" id="GO:0005886">
    <property type="term" value="C:plasma membrane"/>
    <property type="evidence" value="ECO:0007669"/>
    <property type="project" value="UniProtKB-SubCell"/>
</dbReference>
<evidence type="ECO:0000256" key="5">
    <source>
        <dbReference type="ARBA" id="ARBA00022989"/>
    </source>
</evidence>
<protein>
    <submittedName>
        <fullName evidence="9">Hemolysin III family protein</fullName>
    </submittedName>
</protein>
<dbReference type="PANTHER" id="PTHR20855:SF3">
    <property type="entry name" value="LD03007P"/>
    <property type="match status" value="1"/>
</dbReference>
<evidence type="ECO:0000313" key="9">
    <source>
        <dbReference type="EMBL" id="HIU49187.1"/>
    </source>
</evidence>